<feature type="region of interest" description="Disordered" evidence="4">
    <location>
        <begin position="1"/>
        <end position="153"/>
    </location>
</feature>
<accession>A0A091GRB6</accession>
<dbReference type="AlphaFoldDB" id="A0A091GRB6"/>
<feature type="non-terminal residue" evidence="5">
    <location>
        <position position="200"/>
    </location>
</feature>
<evidence type="ECO:0000256" key="4">
    <source>
        <dbReference type="SAM" id="MobiDB-lite"/>
    </source>
</evidence>
<dbReference type="STRING" id="55661.A0A091GRB6"/>
<dbReference type="PANTHER" id="PTHR28491">
    <property type="entry name" value="UPF0688 PROTEIN C1ORF174"/>
    <property type="match status" value="1"/>
</dbReference>
<evidence type="ECO:0000256" key="2">
    <source>
        <dbReference type="ARBA" id="ARBA00006634"/>
    </source>
</evidence>
<gene>
    <name evidence="5" type="ORF">N303_05623</name>
</gene>
<evidence type="ECO:0000313" key="5">
    <source>
        <dbReference type="EMBL" id="KFO76667.1"/>
    </source>
</evidence>
<evidence type="ECO:0000313" key="6">
    <source>
        <dbReference type="Proteomes" id="UP000053760"/>
    </source>
</evidence>
<keyword evidence="3" id="KW-0539">Nucleus</keyword>
<sequence>SSSHEAADRQPLKKLKYDKSSPVKSRLGGLPCGSENLTALEPPKTESDGDECSEDPRDCNVTEQKKSESIPEPNEEKREKEQDVSLKPCAVKSSGPPPKMSSAEELQSSACSEEESSDGSVCSDGSSSEEAAFLKKTVQPDHGALLDEDSNQPMPVDRFFGDVGFIQDLPAVPLPRTAMSRREFRKQHFIAKEDEEEEEE</sequence>
<evidence type="ECO:0000256" key="3">
    <source>
        <dbReference type="ARBA" id="ARBA00023242"/>
    </source>
</evidence>
<feature type="non-terminal residue" evidence="5">
    <location>
        <position position="1"/>
    </location>
</feature>
<comment type="similarity">
    <text evidence="2">Belongs to the UPF0688 family.</text>
</comment>
<reference evidence="5 6" key="1">
    <citation type="submission" date="2014-04" db="EMBL/GenBank/DDBJ databases">
        <title>Genome evolution of avian class.</title>
        <authorList>
            <person name="Zhang G."/>
            <person name="Li C."/>
        </authorList>
    </citation>
    <scope>NUCLEOTIDE SEQUENCE [LARGE SCALE GENOMIC DNA]</scope>
    <source>
        <strain evidence="5">BGI_N303</strain>
    </source>
</reference>
<protein>
    <submittedName>
        <fullName evidence="5">UPF0688 protein C1orf174</fullName>
    </submittedName>
</protein>
<feature type="compositionally biased region" description="Low complexity" evidence="4">
    <location>
        <begin position="118"/>
        <end position="130"/>
    </location>
</feature>
<name>A0A091GRB6_CUCCA</name>
<dbReference type="EMBL" id="KL447746">
    <property type="protein sequence ID" value="KFO76667.1"/>
    <property type="molecule type" value="Genomic_DNA"/>
</dbReference>
<evidence type="ECO:0000256" key="1">
    <source>
        <dbReference type="ARBA" id="ARBA00004123"/>
    </source>
</evidence>
<dbReference type="Proteomes" id="UP000053760">
    <property type="component" value="Unassembled WGS sequence"/>
</dbReference>
<feature type="compositionally biased region" description="Basic and acidic residues" evidence="4">
    <location>
        <begin position="1"/>
        <end position="21"/>
    </location>
</feature>
<organism evidence="5 6">
    <name type="scientific">Cuculus canorus</name>
    <name type="common">Common cuckoo</name>
    <dbReference type="NCBI Taxonomy" id="55661"/>
    <lineage>
        <taxon>Eukaryota</taxon>
        <taxon>Metazoa</taxon>
        <taxon>Chordata</taxon>
        <taxon>Craniata</taxon>
        <taxon>Vertebrata</taxon>
        <taxon>Euteleostomi</taxon>
        <taxon>Archelosauria</taxon>
        <taxon>Archosauria</taxon>
        <taxon>Dinosauria</taxon>
        <taxon>Saurischia</taxon>
        <taxon>Theropoda</taxon>
        <taxon>Coelurosauria</taxon>
        <taxon>Aves</taxon>
        <taxon>Neognathae</taxon>
        <taxon>Neoaves</taxon>
        <taxon>Otidimorphae</taxon>
        <taxon>Cuculiformes</taxon>
        <taxon>Cuculidae</taxon>
        <taxon>Cuculus</taxon>
    </lineage>
</organism>
<comment type="subcellular location">
    <subcellularLocation>
        <location evidence="1">Nucleus</location>
    </subcellularLocation>
</comment>
<dbReference type="InterPro" id="IPR031530">
    <property type="entry name" value="UPF0688"/>
</dbReference>
<dbReference type="GO" id="GO:0005634">
    <property type="term" value="C:nucleus"/>
    <property type="evidence" value="ECO:0007669"/>
    <property type="project" value="UniProtKB-SubCell"/>
</dbReference>
<keyword evidence="6" id="KW-1185">Reference proteome</keyword>
<feature type="compositionally biased region" description="Basic and acidic residues" evidence="4">
    <location>
        <begin position="54"/>
        <end position="84"/>
    </location>
</feature>
<dbReference type="PANTHER" id="PTHR28491:SF1">
    <property type="entry name" value="UPF0688 PROTEIN C1ORF174"/>
    <property type="match status" value="1"/>
</dbReference>
<dbReference type="Pfam" id="PF15772">
    <property type="entry name" value="UPF0688"/>
    <property type="match status" value="1"/>
</dbReference>
<proteinExistence type="inferred from homology"/>